<dbReference type="PANTHER" id="PTHR37984:SF5">
    <property type="entry name" value="PROTEIN NYNRIN-LIKE"/>
    <property type="match status" value="1"/>
</dbReference>
<dbReference type="GO" id="GO:0015074">
    <property type="term" value="P:DNA integration"/>
    <property type="evidence" value="ECO:0007669"/>
    <property type="project" value="InterPro"/>
</dbReference>
<dbReference type="InterPro" id="IPR050951">
    <property type="entry name" value="Retrovirus_Pol_polyprotein"/>
</dbReference>
<dbReference type="AlphaFoldDB" id="A0A815RYW8"/>
<dbReference type="OrthoDB" id="5982845at2759"/>
<protein>
    <recommendedName>
        <fullName evidence="1">Integrase catalytic domain-containing protein</fullName>
    </recommendedName>
</protein>
<dbReference type="InterPro" id="IPR001584">
    <property type="entry name" value="Integrase_cat-core"/>
</dbReference>
<name>A0A815RYW8_9BILA</name>
<evidence type="ECO:0000313" key="3">
    <source>
        <dbReference type="EMBL" id="CAF4348224.1"/>
    </source>
</evidence>
<dbReference type="PANTHER" id="PTHR37984">
    <property type="entry name" value="PROTEIN CBG26694"/>
    <property type="match status" value="1"/>
</dbReference>
<gene>
    <name evidence="2" type="ORF">GPM918_LOCUS35952</name>
    <name evidence="3" type="ORF">SRO942_LOCUS36679</name>
</gene>
<evidence type="ECO:0000313" key="4">
    <source>
        <dbReference type="Proteomes" id="UP000663829"/>
    </source>
</evidence>
<accession>A0A815RYW8</accession>
<comment type="caution">
    <text evidence="2">The sequence shown here is derived from an EMBL/GenBank/DDBJ whole genome shotgun (WGS) entry which is preliminary data.</text>
</comment>
<dbReference type="GO" id="GO:0003676">
    <property type="term" value="F:nucleic acid binding"/>
    <property type="evidence" value="ECO:0007669"/>
    <property type="project" value="InterPro"/>
</dbReference>
<keyword evidence="4" id="KW-1185">Reference proteome</keyword>
<organism evidence="2 4">
    <name type="scientific">Didymodactylos carnosus</name>
    <dbReference type="NCBI Taxonomy" id="1234261"/>
    <lineage>
        <taxon>Eukaryota</taxon>
        <taxon>Metazoa</taxon>
        <taxon>Spiralia</taxon>
        <taxon>Gnathifera</taxon>
        <taxon>Rotifera</taxon>
        <taxon>Eurotatoria</taxon>
        <taxon>Bdelloidea</taxon>
        <taxon>Philodinida</taxon>
        <taxon>Philodinidae</taxon>
        <taxon>Didymodactylos</taxon>
    </lineage>
</organism>
<dbReference type="Gene3D" id="3.30.420.10">
    <property type="entry name" value="Ribonuclease H-like superfamily/Ribonuclease H"/>
    <property type="match status" value="1"/>
</dbReference>
<dbReference type="InterPro" id="IPR012337">
    <property type="entry name" value="RNaseH-like_sf"/>
</dbReference>
<evidence type="ECO:0000259" key="1">
    <source>
        <dbReference type="PROSITE" id="PS50994"/>
    </source>
</evidence>
<dbReference type="EMBL" id="CAJNOQ010021283">
    <property type="protein sequence ID" value="CAF1483776.1"/>
    <property type="molecule type" value="Genomic_DNA"/>
</dbReference>
<evidence type="ECO:0000313" key="2">
    <source>
        <dbReference type="EMBL" id="CAF1483776.1"/>
    </source>
</evidence>
<dbReference type="EMBL" id="CAJOBC010086769">
    <property type="protein sequence ID" value="CAF4348224.1"/>
    <property type="molecule type" value="Genomic_DNA"/>
</dbReference>
<feature type="domain" description="Integrase catalytic" evidence="1">
    <location>
        <begin position="128"/>
        <end position="215"/>
    </location>
</feature>
<proteinExistence type="predicted"/>
<dbReference type="Gene3D" id="1.10.340.70">
    <property type="match status" value="1"/>
</dbReference>
<dbReference type="Proteomes" id="UP000681722">
    <property type="component" value="Unassembled WGS sequence"/>
</dbReference>
<dbReference type="InterPro" id="IPR041588">
    <property type="entry name" value="Integrase_H2C2"/>
</dbReference>
<dbReference type="PROSITE" id="PS50994">
    <property type="entry name" value="INTEGRASE"/>
    <property type="match status" value="1"/>
</dbReference>
<dbReference type="Pfam" id="PF17921">
    <property type="entry name" value="Integrase_H2C2"/>
    <property type="match status" value="1"/>
</dbReference>
<dbReference type="InterPro" id="IPR036397">
    <property type="entry name" value="RNaseH_sf"/>
</dbReference>
<sequence>MSLYGRTVTLVTDNKALQYTFKNPKAKTPARIERMCLRLAQYHFTVKHHPGKGNPADYLNDEIVIPESLYDPVIDIAHDGRQGVKKTKALLRSKVYFPGLDKVVEARLSSCYTCQIKSAAVQHEPCQTSELPSSPWQLIALHFYGSTDSGTYLLVIIDEYSRFVIIQEVNTTALHYVLPKLHESLSLFGIPQIVKTDKAHHLMELNLIIFATIMA</sequence>
<reference evidence="2" key="1">
    <citation type="submission" date="2021-02" db="EMBL/GenBank/DDBJ databases">
        <authorList>
            <person name="Nowell W R."/>
        </authorList>
    </citation>
    <scope>NUCLEOTIDE SEQUENCE</scope>
</reference>
<dbReference type="Proteomes" id="UP000663829">
    <property type="component" value="Unassembled WGS sequence"/>
</dbReference>
<dbReference type="SUPFAM" id="SSF53098">
    <property type="entry name" value="Ribonuclease H-like"/>
    <property type="match status" value="1"/>
</dbReference>